<reference evidence="1 2" key="1">
    <citation type="submission" date="2012-04" db="EMBL/GenBank/DDBJ databases">
        <title>The Genome Sequence of Bacillus cereus HuA2-1.</title>
        <authorList>
            <consortium name="The Broad Institute Genome Sequencing Platform"/>
            <consortium name="The Broad Institute Genome Sequencing Center for Infectious Disease"/>
            <person name="Feldgarden M."/>
            <person name="Van der Auwera G.A."/>
            <person name="Mahillon J."/>
            <person name="Duprez V."/>
            <person name="Timmery S."/>
            <person name="Mattelet C."/>
            <person name="Dierick K."/>
            <person name="Sun M."/>
            <person name="Yu Z."/>
            <person name="Zhu L."/>
            <person name="Hu X."/>
            <person name="Shank E.B."/>
            <person name="Swiecicka I."/>
            <person name="Hansen B.M."/>
            <person name="Andrup L."/>
            <person name="Young S.K."/>
            <person name="Zeng Q."/>
            <person name="Gargeya S."/>
            <person name="Fitzgerald M."/>
            <person name="Haas B."/>
            <person name="Abouelleil A."/>
            <person name="Alvarado L."/>
            <person name="Arachchi H.M."/>
            <person name="Berlin A."/>
            <person name="Chapman S.B."/>
            <person name="Goldberg J."/>
            <person name="Griggs A."/>
            <person name="Gujja S."/>
            <person name="Hansen M."/>
            <person name="Howarth C."/>
            <person name="Imamovic A."/>
            <person name="Larimer J."/>
            <person name="McCowen C."/>
            <person name="Montmayeur A."/>
            <person name="Murphy C."/>
            <person name="Neiman D."/>
            <person name="Pearson M."/>
            <person name="Priest M."/>
            <person name="Roberts A."/>
            <person name="Saif S."/>
            <person name="Shea T."/>
            <person name="Sisk P."/>
            <person name="Sykes S."/>
            <person name="Wortman J."/>
            <person name="Nusbaum C."/>
            <person name="Birren B."/>
        </authorList>
    </citation>
    <scope>NUCLEOTIDE SEQUENCE [LARGE SCALE GENOMIC DNA]</scope>
    <source>
        <strain evidence="1 2">HuA2-1</strain>
    </source>
</reference>
<dbReference type="EMBL" id="AHDV01000007">
    <property type="protein sequence ID" value="EJV87714.1"/>
    <property type="molecule type" value="Genomic_DNA"/>
</dbReference>
<comment type="caution">
    <text evidence="1">The sequence shown here is derived from an EMBL/GenBank/DDBJ whole genome shotgun (WGS) entry which is preliminary data.</text>
</comment>
<dbReference type="HOGENOM" id="CLU_216186_0_0_9"/>
<protein>
    <submittedName>
        <fullName evidence="1">Uncharacterized protein</fullName>
    </submittedName>
</protein>
<name>J9C9L6_BACCE</name>
<evidence type="ECO:0000313" key="1">
    <source>
        <dbReference type="EMBL" id="EJV87714.1"/>
    </source>
</evidence>
<accession>J9C9L6</accession>
<organism evidence="1 2">
    <name type="scientific">Bacillus cereus HuA2-1</name>
    <dbReference type="NCBI Taxonomy" id="1053201"/>
    <lineage>
        <taxon>Bacteria</taxon>
        <taxon>Bacillati</taxon>
        <taxon>Bacillota</taxon>
        <taxon>Bacilli</taxon>
        <taxon>Bacillales</taxon>
        <taxon>Bacillaceae</taxon>
        <taxon>Bacillus</taxon>
        <taxon>Bacillus cereus group</taxon>
    </lineage>
</organism>
<sequence>MKCMCYFVATLYIFILHSTEEGEKILETFQLNNRMLKSKEDVSMDKYY</sequence>
<dbReference type="Proteomes" id="UP000004136">
    <property type="component" value="Unassembled WGS sequence"/>
</dbReference>
<gene>
    <name evidence="1" type="ORF">IG3_01201</name>
</gene>
<dbReference type="PATRIC" id="fig|1053201.3.peg.1239"/>
<proteinExistence type="predicted"/>
<dbReference type="AlphaFoldDB" id="J9C9L6"/>
<evidence type="ECO:0000313" key="2">
    <source>
        <dbReference type="Proteomes" id="UP000004136"/>
    </source>
</evidence>